<evidence type="ECO:0000313" key="3">
    <source>
        <dbReference type="Proteomes" id="UP000193642"/>
    </source>
</evidence>
<proteinExistence type="predicted"/>
<reference evidence="2 3" key="1">
    <citation type="submission" date="2016-07" db="EMBL/GenBank/DDBJ databases">
        <title>Pervasive Adenine N6-methylation of Active Genes in Fungi.</title>
        <authorList>
            <consortium name="DOE Joint Genome Institute"/>
            <person name="Mondo S.J."/>
            <person name="Dannebaum R.O."/>
            <person name="Kuo R.C."/>
            <person name="Labutti K."/>
            <person name="Haridas S."/>
            <person name="Kuo A."/>
            <person name="Salamov A."/>
            <person name="Ahrendt S.R."/>
            <person name="Lipzen A."/>
            <person name="Sullivan W."/>
            <person name="Andreopoulos W.B."/>
            <person name="Clum A."/>
            <person name="Lindquist E."/>
            <person name="Daum C."/>
            <person name="Ramamoorthy G.K."/>
            <person name="Gryganskyi A."/>
            <person name="Culley D."/>
            <person name="Magnuson J.K."/>
            <person name="James T.Y."/>
            <person name="O'Malley M.A."/>
            <person name="Stajich J.E."/>
            <person name="Spatafora J.W."/>
            <person name="Visel A."/>
            <person name="Grigoriev I.V."/>
        </authorList>
    </citation>
    <scope>NUCLEOTIDE SEQUENCE [LARGE SCALE GENOMIC DNA]</scope>
    <source>
        <strain evidence="2 3">JEL800</strain>
    </source>
</reference>
<accession>A0A1Y2D3D1</accession>
<protein>
    <submittedName>
        <fullName evidence="2">Uncharacterized protein</fullName>
    </submittedName>
</protein>
<sequence length="511" mass="56451">MRLPSLLFVCLVVAVTVLANCPLKEKCPYVKYSPTKHGDDAECPLKKAGCPYYDHHAKDKSLADYLTEQDGKCPLDGKCPFYQDLKDGKKVDLSGNACPLKDKCPYYKTIKSHGDSLDCPLEKSWCVILSYSLLKSSILPFLPISFNSTLDDTVHTSKRILKTDVTLTMVVLYSANNHVSPYLKSHKTRQDDAEKPSCPMKGKCPYADKHHVKHGEGCPLKEGGCPYYKKHADDASAEDLLHEEEGCPLKKGGCPYYDDVKSGKQVDLSGNGCPLAEKCPYYKEAKEHGGESGCPLAKKCPHFNKDATAKSGEDGETVKECPYRAKQAAEKRDDDEEPVAKCPLKGNCPYATEHHAAHDGSGCPLKKGGCPYYNEHAKDGDVADMLQHEGGCPLKEKCPYYEAIKNGEKVDFTGTKCPLAEKCPYYKEVKGHGPSADCPLEKSCPHFKKDFEKGGHAHHGGKHDSHDAKDWFVLSKDYKPSNLTTHLITVLISKITKLKMSKRIIGRACET</sequence>
<dbReference type="AlphaFoldDB" id="A0A1Y2D3D1"/>
<dbReference type="OrthoDB" id="2136319at2759"/>
<evidence type="ECO:0000256" key="1">
    <source>
        <dbReference type="SAM" id="SignalP"/>
    </source>
</evidence>
<dbReference type="EMBL" id="MCGO01000001">
    <property type="protein sequence ID" value="ORY53803.1"/>
    <property type="molecule type" value="Genomic_DNA"/>
</dbReference>
<evidence type="ECO:0000313" key="2">
    <source>
        <dbReference type="EMBL" id="ORY53803.1"/>
    </source>
</evidence>
<comment type="caution">
    <text evidence="2">The sequence shown here is derived from an EMBL/GenBank/DDBJ whole genome shotgun (WGS) entry which is preliminary data.</text>
</comment>
<feature type="chain" id="PRO_5012395329" evidence="1">
    <location>
        <begin position="20"/>
        <end position="511"/>
    </location>
</feature>
<feature type="signal peptide" evidence="1">
    <location>
        <begin position="1"/>
        <end position="19"/>
    </location>
</feature>
<dbReference type="Proteomes" id="UP000193642">
    <property type="component" value="Unassembled WGS sequence"/>
</dbReference>
<keyword evidence="1" id="KW-0732">Signal</keyword>
<organism evidence="2 3">
    <name type="scientific">Rhizoclosmatium globosum</name>
    <dbReference type="NCBI Taxonomy" id="329046"/>
    <lineage>
        <taxon>Eukaryota</taxon>
        <taxon>Fungi</taxon>
        <taxon>Fungi incertae sedis</taxon>
        <taxon>Chytridiomycota</taxon>
        <taxon>Chytridiomycota incertae sedis</taxon>
        <taxon>Chytridiomycetes</taxon>
        <taxon>Chytridiales</taxon>
        <taxon>Chytriomycetaceae</taxon>
        <taxon>Rhizoclosmatium</taxon>
    </lineage>
</organism>
<gene>
    <name evidence="2" type="ORF">BCR33DRAFT_779128</name>
</gene>
<keyword evidence="3" id="KW-1185">Reference proteome</keyword>
<name>A0A1Y2D3D1_9FUNG</name>